<dbReference type="Proteomes" id="UP001595528">
    <property type="component" value="Unassembled WGS sequence"/>
</dbReference>
<evidence type="ECO:0000256" key="4">
    <source>
        <dbReference type="ARBA" id="ARBA00022827"/>
    </source>
</evidence>
<evidence type="ECO:0000256" key="3">
    <source>
        <dbReference type="ARBA" id="ARBA00022630"/>
    </source>
</evidence>
<dbReference type="PANTHER" id="PTHR43292">
    <property type="entry name" value="ACYL-COA DEHYDROGENASE"/>
    <property type="match status" value="1"/>
</dbReference>
<evidence type="ECO:0000256" key="6">
    <source>
        <dbReference type="RuleBase" id="RU362125"/>
    </source>
</evidence>
<evidence type="ECO:0000313" key="11">
    <source>
        <dbReference type="Proteomes" id="UP001595528"/>
    </source>
</evidence>
<organism evidence="10 11">
    <name type="scientific">Marinibaculum pumilum</name>
    <dbReference type="NCBI Taxonomy" id="1766165"/>
    <lineage>
        <taxon>Bacteria</taxon>
        <taxon>Pseudomonadati</taxon>
        <taxon>Pseudomonadota</taxon>
        <taxon>Alphaproteobacteria</taxon>
        <taxon>Rhodospirillales</taxon>
        <taxon>Rhodospirillaceae</taxon>
        <taxon>Marinibaculum</taxon>
    </lineage>
</organism>
<evidence type="ECO:0000313" key="10">
    <source>
        <dbReference type="EMBL" id="MFC3228885.1"/>
    </source>
</evidence>
<dbReference type="InterPro" id="IPR052161">
    <property type="entry name" value="Mycobact_Acyl-CoA_DH"/>
</dbReference>
<proteinExistence type="inferred from homology"/>
<reference evidence="11" key="1">
    <citation type="journal article" date="2019" name="Int. J. Syst. Evol. Microbiol.">
        <title>The Global Catalogue of Microorganisms (GCM) 10K type strain sequencing project: providing services to taxonomists for standard genome sequencing and annotation.</title>
        <authorList>
            <consortium name="The Broad Institute Genomics Platform"/>
            <consortium name="The Broad Institute Genome Sequencing Center for Infectious Disease"/>
            <person name="Wu L."/>
            <person name="Ma J."/>
        </authorList>
    </citation>
    <scope>NUCLEOTIDE SEQUENCE [LARGE SCALE GENOMIC DNA]</scope>
    <source>
        <strain evidence="11">KCTC 42964</strain>
    </source>
</reference>
<protein>
    <submittedName>
        <fullName evidence="10">Acyl-CoA dehydrogenase family protein</fullName>
    </submittedName>
</protein>
<dbReference type="InterPro" id="IPR046373">
    <property type="entry name" value="Acyl-CoA_Oxase/DH_mid-dom_sf"/>
</dbReference>
<evidence type="ECO:0000259" key="7">
    <source>
        <dbReference type="Pfam" id="PF00441"/>
    </source>
</evidence>
<dbReference type="InterPro" id="IPR013786">
    <property type="entry name" value="AcylCoA_DH/ox_N"/>
</dbReference>
<keyword evidence="11" id="KW-1185">Reference proteome</keyword>
<evidence type="ECO:0000256" key="5">
    <source>
        <dbReference type="ARBA" id="ARBA00023002"/>
    </source>
</evidence>
<accession>A0ABV7L3E2</accession>
<name>A0ABV7L3E2_9PROT</name>
<feature type="domain" description="Acyl-CoA dehydrogenase/oxidase C-terminal" evidence="7">
    <location>
        <begin position="237"/>
        <end position="398"/>
    </location>
</feature>
<dbReference type="SUPFAM" id="SSF47203">
    <property type="entry name" value="Acyl-CoA dehydrogenase C-terminal domain-like"/>
    <property type="match status" value="1"/>
</dbReference>
<dbReference type="Gene3D" id="2.40.110.10">
    <property type="entry name" value="Butyryl-CoA Dehydrogenase, subunit A, domain 2"/>
    <property type="match status" value="1"/>
</dbReference>
<dbReference type="InterPro" id="IPR006091">
    <property type="entry name" value="Acyl-CoA_Oxase/DH_mid-dom"/>
</dbReference>
<dbReference type="InterPro" id="IPR009075">
    <property type="entry name" value="AcylCo_DH/oxidase_C"/>
</dbReference>
<dbReference type="PANTHER" id="PTHR43292:SF3">
    <property type="entry name" value="ACYL-COA DEHYDROGENASE FADE29"/>
    <property type="match status" value="1"/>
</dbReference>
<comment type="cofactor">
    <cofactor evidence="1 6">
        <name>FAD</name>
        <dbReference type="ChEBI" id="CHEBI:57692"/>
    </cofactor>
</comment>
<dbReference type="Gene3D" id="1.20.140.10">
    <property type="entry name" value="Butyryl-CoA Dehydrogenase, subunit A, domain 3"/>
    <property type="match status" value="1"/>
</dbReference>
<comment type="caution">
    <text evidence="10">The sequence shown here is derived from an EMBL/GenBank/DDBJ whole genome shotgun (WGS) entry which is preliminary data.</text>
</comment>
<feature type="domain" description="Acyl-CoA dehydrogenase/oxidase N-terminal" evidence="9">
    <location>
        <begin position="6"/>
        <end position="122"/>
    </location>
</feature>
<dbReference type="Pfam" id="PF02770">
    <property type="entry name" value="Acyl-CoA_dh_M"/>
    <property type="match status" value="1"/>
</dbReference>
<evidence type="ECO:0000259" key="8">
    <source>
        <dbReference type="Pfam" id="PF02770"/>
    </source>
</evidence>
<dbReference type="RefSeq" id="WP_379902418.1">
    <property type="nucleotide sequence ID" value="NZ_JBHRTR010000028.1"/>
</dbReference>
<dbReference type="Pfam" id="PF00441">
    <property type="entry name" value="Acyl-CoA_dh_1"/>
    <property type="match status" value="1"/>
</dbReference>
<keyword evidence="4 6" id="KW-0274">FAD</keyword>
<evidence type="ECO:0000259" key="9">
    <source>
        <dbReference type="Pfam" id="PF02771"/>
    </source>
</evidence>
<evidence type="ECO:0000256" key="2">
    <source>
        <dbReference type="ARBA" id="ARBA00009347"/>
    </source>
</evidence>
<sequence length="402" mass="45306">MDLAFTEKDIAFRDEVRAFIDEAFDKEMREHSRRSRHGYLPKDDHVRWQKRLYDKGWMVPNWPEEHGGPGWDPTQRFIYETEMAAAGAPHVIPFGPRMVAPVIMKFGSEEQKKQFLPAILKSEIIFCQGYSEPGSGSDLASLQMRAEDKGDHYLCNGSKIWTSVAQYADWIFCLVRTSKEAKRQDGISFLLIDMKTPGIQVEPIITVDLPEKGFQEVNQVFFTDVKVPKENRIGEEGKGWTYAKYLLEFERGNPYAGGLKRGLRKIKAIAAAERADGSGALIEDETFRRRISQLEIQIEALEMTELRILSKLAGGQNMGPESSQMKLRGSELQQAVTELMLDAVGLQANPFPPMHFGSNEEPIGPDYADGVAARYANMRKTSIYAGSNEVQHNILAKLVLGL</sequence>
<evidence type="ECO:0000256" key="1">
    <source>
        <dbReference type="ARBA" id="ARBA00001974"/>
    </source>
</evidence>
<keyword evidence="5 6" id="KW-0560">Oxidoreductase</keyword>
<keyword evidence="3 6" id="KW-0285">Flavoprotein</keyword>
<dbReference type="InterPro" id="IPR009100">
    <property type="entry name" value="AcylCoA_DH/oxidase_NM_dom_sf"/>
</dbReference>
<gene>
    <name evidence="10" type="ORF">ACFOGJ_16690</name>
</gene>
<dbReference type="SUPFAM" id="SSF56645">
    <property type="entry name" value="Acyl-CoA dehydrogenase NM domain-like"/>
    <property type="match status" value="1"/>
</dbReference>
<dbReference type="Pfam" id="PF02771">
    <property type="entry name" value="Acyl-CoA_dh_N"/>
    <property type="match status" value="1"/>
</dbReference>
<comment type="similarity">
    <text evidence="2 6">Belongs to the acyl-CoA dehydrogenase family.</text>
</comment>
<dbReference type="InterPro" id="IPR037069">
    <property type="entry name" value="AcylCoA_DH/ox_N_sf"/>
</dbReference>
<dbReference type="InterPro" id="IPR036250">
    <property type="entry name" value="AcylCo_DH-like_C"/>
</dbReference>
<dbReference type="Gene3D" id="1.10.540.10">
    <property type="entry name" value="Acyl-CoA dehydrogenase/oxidase, N-terminal domain"/>
    <property type="match status" value="1"/>
</dbReference>
<dbReference type="EMBL" id="JBHRTR010000028">
    <property type="protein sequence ID" value="MFC3228885.1"/>
    <property type="molecule type" value="Genomic_DNA"/>
</dbReference>
<feature type="domain" description="Acyl-CoA oxidase/dehydrogenase middle" evidence="8">
    <location>
        <begin position="127"/>
        <end position="205"/>
    </location>
</feature>